<dbReference type="GO" id="GO:0008233">
    <property type="term" value="F:peptidase activity"/>
    <property type="evidence" value="ECO:0007669"/>
    <property type="project" value="UniProtKB-KW"/>
</dbReference>
<dbReference type="PANTHER" id="PTHR43019:SF23">
    <property type="entry name" value="PROTEASE DO-LIKE 5, CHLOROPLASTIC"/>
    <property type="match status" value="1"/>
</dbReference>
<organism evidence="2 3">
    <name type="scientific">Okeania hirsuta</name>
    <dbReference type="NCBI Taxonomy" id="1458930"/>
    <lineage>
        <taxon>Bacteria</taxon>
        <taxon>Bacillati</taxon>
        <taxon>Cyanobacteriota</taxon>
        <taxon>Cyanophyceae</taxon>
        <taxon>Oscillatoriophycideae</taxon>
        <taxon>Oscillatoriales</taxon>
        <taxon>Microcoleaceae</taxon>
        <taxon>Okeania</taxon>
    </lineage>
</organism>
<dbReference type="GO" id="GO:0006508">
    <property type="term" value="P:proteolysis"/>
    <property type="evidence" value="ECO:0007669"/>
    <property type="project" value="UniProtKB-KW"/>
</dbReference>
<dbReference type="InterPro" id="IPR009003">
    <property type="entry name" value="Peptidase_S1_PA"/>
</dbReference>
<evidence type="ECO:0000313" key="3">
    <source>
        <dbReference type="Proteomes" id="UP000269154"/>
    </source>
</evidence>
<gene>
    <name evidence="2" type="ORF">D5R40_27955</name>
</gene>
<dbReference type="EMBL" id="RCBY01000263">
    <property type="protein sequence ID" value="RQH27407.1"/>
    <property type="molecule type" value="Genomic_DNA"/>
</dbReference>
<dbReference type="SUPFAM" id="SSF50494">
    <property type="entry name" value="Trypsin-like serine proteases"/>
    <property type="match status" value="1"/>
</dbReference>
<keyword evidence="2" id="KW-0378">Hydrolase</keyword>
<dbReference type="PANTHER" id="PTHR43019">
    <property type="entry name" value="SERINE ENDOPROTEASE DEGS"/>
    <property type="match status" value="1"/>
</dbReference>
<dbReference type="Proteomes" id="UP000269154">
    <property type="component" value="Unassembled WGS sequence"/>
</dbReference>
<protein>
    <submittedName>
        <fullName evidence="2">Serine protease</fullName>
    </submittedName>
</protein>
<sequence length="284" mass="31821">MFPVSQQIPEPVSQQVSETAREITVRVLTDSNAGSGVIVNRQENRYIVLTNHHVMIGSWHRQYTILTADGVLHVAKWLQPTEYKSLDLALVEFTSSNVYQTVEMENSATLSVGDIVYACGFPNWHGLNSDKISSTRDWGFKAYRFTEGKVGMTLSKSLERGYQLGYTNTVESGMSGGPVLNQYGRLVGINGWGKYPLGGIQAFVFIDGTKPSFELFQQMETLSWAIPVTTIRRSIFPQKLNPEIQRSTYQQEWNSTIQPSTPQPKLNPVIQPSTSQPKSNPIQE</sequence>
<feature type="region of interest" description="Disordered" evidence="1">
    <location>
        <begin position="255"/>
        <end position="284"/>
    </location>
</feature>
<keyword evidence="2" id="KW-0645">Protease</keyword>
<dbReference type="AlphaFoldDB" id="A0A3N6P1H6"/>
<comment type="caution">
    <text evidence="2">The sequence shown here is derived from an EMBL/GenBank/DDBJ whole genome shotgun (WGS) entry which is preliminary data.</text>
</comment>
<evidence type="ECO:0000256" key="1">
    <source>
        <dbReference type="SAM" id="MobiDB-lite"/>
    </source>
</evidence>
<proteinExistence type="predicted"/>
<dbReference type="OrthoDB" id="449254at2"/>
<keyword evidence="3" id="KW-1185">Reference proteome</keyword>
<name>A0A3N6P1H6_9CYAN</name>
<dbReference type="InterPro" id="IPR043504">
    <property type="entry name" value="Peptidase_S1_PA_chymotrypsin"/>
</dbReference>
<dbReference type="Gene3D" id="2.40.10.10">
    <property type="entry name" value="Trypsin-like serine proteases"/>
    <property type="match status" value="2"/>
</dbReference>
<reference evidence="2 3" key="1">
    <citation type="journal article" date="2018" name="ACS Chem. Biol.">
        <title>Ketoreductase domain dysfunction expands chemodiversity: malyngamide biosynthesis in the cyanobacterium Okeania hirsuta.</title>
        <authorList>
            <person name="Moss N.A."/>
            <person name="Leao T."/>
            <person name="Rankin M."/>
            <person name="McCullough T.M."/>
            <person name="Qu P."/>
            <person name="Korobeynikov A."/>
            <person name="Smith J.L."/>
            <person name="Gerwick L."/>
            <person name="Gerwick W.H."/>
        </authorList>
    </citation>
    <scope>NUCLEOTIDE SEQUENCE [LARGE SCALE GENOMIC DNA]</scope>
    <source>
        <strain evidence="2 3">PAB10Feb10-1</strain>
    </source>
</reference>
<accession>A0A3N6P1H6</accession>
<evidence type="ECO:0000313" key="2">
    <source>
        <dbReference type="EMBL" id="RQH27407.1"/>
    </source>
</evidence>
<dbReference type="Pfam" id="PF13365">
    <property type="entry name" value="Trypsin_2"/>
    <property type="match status" value="1"/>
</dbReference>